<dbReference type="InterPro" id="IPR006149">
    <property type="entry name" value="EB_dom"/>
</dbReference>
<name>A0A158P7B0_ANGCA</name>
<organism evidence="3 4">
    <name type="scientific">Angiostrongylus cantonensis</name>
    <name type="common">Rat lungworm</name>
    <dbReference type="NCBI Taxonomy" id="6313"/>
    <lineage>
        <taxon>Eukaryota</taxon>
        <taxon>Metazoa</taxon>
        <taxon>Ecdysozoa</taxon>
        <taxon>Nematoda</taxon>
        <taxon>Chromadorea</taxon>
        <taxon>Rhabditida</taxon>
        <taxon>Rhabditina</taxon>
        <taxon>Rhabditomorpha</taxon>
        <taxon>Strongyloidea</taxon>
        <taxon>Metastrongylidae</taxon>
        <taxon>Angiostrongylus</taxon>
    </lineage>
</organism>
<feature type="domain" description="EB" evidence="2">
    <location>
        <begin position="85"/>
        <end position="124"/>
    </location>
</feature>
<accession>A0A158P7B0</accession>
<reference evidence="3" key="1">
    <citation type="submission" date="2012-09" db="EMBL/GenBank/DDBJ databases">
        <authorList>
            <person name="Martin A.A."/>
        </authorList>
    </citation>
    <scope>NUCLEOTIDE SEQUENCE</scope>
</reference>
<protein>
    <submittedName>
        <fullName evidence="4">EB domain-containing protein</fullName>
    </submittedName>
</protein>
<dbReference type="AlphaFoldDB" id="A0A158P7B0"/>
<feature type="signal peptide" evidence="1">
    <location>
        <begin position="1"/>
        <end position="20"/>
    </location>
</feature>
<evidence type="ECO:0000256" key="1">
    <source>
        <dbReference type="SAM" id="SignalP"/>
    </source>
</evidence>
<dbReference type="WBParaSite" id="ACAC_0000219101-mRNA-1">
    <property type="protein sequence ID" value="ACAC_0000219101-mRNA-1"/>
    <property type="gene ID" value="ACAC_0000219101"/>
</dbReference>
<proteinExistence type="predicted"/>
<evidence type="ECO:0000313" key="4">
    <source>
        <dbReference type="WBParaSite" id="ACAC_0000219101-mRNA-1"/>
    </source>
</evidence>
<evidence type="ECO:0000313" key="3">
    <source>
        <dbReference type="Proteomes" id="UP000035642"/>
    </source>
</evidence>
<dbReference type="Proteomes" id="UP000035642">
    <property type="component" value="Unassembled WGS sequence"/>
</dbReference>
<dbReference type="STRING" id="6313.A0A158P7B0"/>
<evidence type="ECO:0000259" key="2">
    <source>
        <dbReference type="Pfam" id="PF01683"/>
    </source>
</evidence>
<keyword evidence="3" id="KW-1185">Reference proteome</keyword>
<feature type="chain" id="PRO_5007630112" evidence="1">
    <location>
        <begin position="21"/>
        <end position="304"/>
    </location>
</feature>
<sequence>MLSFFYPWLFTIAITAGQYGEYISSVWIHSETSGEHQKRIFERCVSGVCQCSQNTVVYNPIIGCAETLVVPVLLASSNLLSSRFIPQALPGAPCEPGVECTGGSMCSLGVCVCPPELVHEGSVCVSRTLYSMPPTLAIPALAVPPAPVQVALGATCYTATNICGPGAVCSTGVCQCSPSYKPVADYSLSTTTIASNAIILAEITRHPDRVETTGNAFTNRPTSATLTDNDVDTFSLIDEITKVIDVCASIPAERISCPKTNDDAARPITCVVDVMCRRKSMVPPIHSPSPALPDVMTFGDTQIT</sequence>
<reference evidence="4" key="2">
    <citation type="submission" date="2016-04" db="UniProtKB">
        <authorList>
            <consortium name="WormBaseParasite"/>
        </authorList>
    </citation>
    <scope>IDENTIFICATION</scope>
</reference>
<dbReference type="Pfam" id="PF01683">
    <property type="entry name" value="EB"/>
    <property type="match status" value="1"/>
</dbReference>
<keyword evidence="1" id="KW-0732">Signal</keyword>